<name>A0A5S6QSL9_TRIMR</name>
<accession>A0A5S6QSL9</accession>
<dbReference type="AlphaFoldDB" id="A0A5S6QSL9"/>
<proteinExistence type="predicted"/>
<evidence type="ECO:0000313" key="2">
    <source>
        <dbReference type="WBParaSite" id="TMUE_2000010366.1"/>
    </source>
</evidence>
<dbReference type="WBParaSite" id="TMUE_2000010366.1">
    <property type="protein sequence ID" value="TMUE_2000010366.1"/>
    <property type="gene ID" value="WBGene00300966"/>
</dbReference>
<keyword evidence="1" id="KW-1185">Reference proteome</keyword>
<sequence>MTSIKDLTSVSSSLEISVRQESDVNFLGIFTAIRDEEEAIRFLQEKGILHRERYCSCGKPMTLAASTTGRSSRWRCHGATCRTEVALRKGTWFEGTHCL</sequence>
<protein>
    <submittedName>
        <fullName evidence="2">Uncharacterized protein</fullName>
    </submittedName>
</protein>
<organism evidence="1 2">
    <name type="scientific">Trichuris muris</name>
    <name type="common">Mouse whipworm</name>
    <dbReference type="NCBI Taxonomy" id="70415"/>
    <lineage>
        <taxon>Eukaryota</taxon>
        <taxon>Metazoa</taxon>
        <taxon>Ecdysozoa</taxon>
        <taxon>Nematoda</taxon>
        <taxon>Enoplea</taxon>
        <taxon>Dorylaimia</taxon>
        <taxon>Trichinellida</taxon>
        <taxon>Trichuridae</taxon>
        <taxon>Trichuris</taxon>
    </lineage>
</organism>
<evidence type="ECO:0000313" key="1">
    <source>
        <dbReference type="Proteomes" id="UP000046395"/>
    </source>
</evidence>
<dbReference type="Proteomes" id="UP000046395">
    <property type="component" value="Unassembled WGS sequence"/>
</dbReference>
<reference evidence="2" key="1">
    <citation type="submission" date="2019-12" db="UniProtKB">
        <authorList>
            <consortium name="WormBaseParasite"/>
        </authorList>
    </citation>
    <scope>IDENTIFICATION</scope>
</reference>